<sequence length="43" mass="4563">MGALSISAGRTLGFDAGQVMVDCELLGGWIWKAVPLYCSVLSF</sequence>
<dbReference type="AlphaFoldDB" id="A0A2R3IX99"/>
<dbReference type="Proteomes" id="UP000238390">
    <property type="component" value="Chromosome"/>
</dbReference>
<protein>
    <submittedName>
        <fullName evidence="1">Uncharacterized protein</fullName>
    </submittedName>
</protein>
<name>A0A2R3IX99_9PSED</name>
<proteinExistence type="predicted"/>
<reference evidence="1 2" key="1">
    <citation type="submission" date="2018-02" db="EMBL/GenBank/DDBJ databases">
        <title>FDA/CDC Antimicrobial Resistant Isolate Bank Genome Sequencing.</title>
        <authorList>
            <person name="Benahmed F.H."/>
            <person name="Lutgring J.D."/>
            <person name="Yoo B."/>
            <person name="Machado M."/>
            <person name="Brown A."/>
            <person name="McAllister G."/>
            <person name="Perry A."/>
            <person name="Halpin A.L."/>
            <person name="Vavikolanu K."/>
            <person name="Ott S."/>
            <person name="Zhao X."/>
            <person name="Tallon L.J."/>
            <person name="Sadzewicz L."/>
            <person name="Aluvathingal J."/>
            <person name="Nadendla S."/>
            <person name="Voskania-kordi A."/>
            <person name="Simonyan V."/>
            <person name="Patel J."/>
            <person name="Shawar R.M."/>
        </authorList>
    </citation>
    <scope>NUCLEOTIDE SEQUENCE [LARGE SCALE GENOMIC DNA]</scope>
    <source>
        <strain evidence="1 2">AR_0356</strain>
    </source>
</reference>
<keyword evidence="2" id="KW-1185">Reference proteome</keyword>
<evidence type="ECO:0000313" key="1">
    <source>
        <dbReference type="EMBL" id="AVK06552.1"/>
    </source>
</evidence>
<dbReference type="EMBL" id="CP027169">
    <property type="protein sequence ID" value="AVK06552.1"/>
    <property type="molecule type" value="Genomic_DNA"/>
</dbReference>
<accession>A0A2R3IX99</accession>
<gene>
    <name evidence="1" type="ORF">CSB93_4762</name>
</gene>
<organism evidence="1 2">
    <name type="scientific">Pseudomonas paraeruginosa</name>
    <dbReference type="NCBI Taxonomy" id="2994495"/>
    <lineage>
        <taxon>Bacteria</taxon>
        <taxon>Pseudomonadati</taxon>
        <taxon>Pseudomonadota</taxon>
        <taxon>Gammaproteobacteria</taxon>
        <taxon>Pseudomonadales</taxon>
        <taxon>Pseudomonadaceae</taxon>
        <taxon>Pseudomonas</taxon>
    </lineage>
</organism>
<evidence type="ECO:0000313" key="2">
    <source>
        <dbReference type="Proteomes" id="UP000238390"/>
    </source>
</evidence>